<accession>H2Z1N6</accession>
<evidence type="ECO:0008006" key="4">
    <source>
        <dbReference type="Google" id="ProtNLM"/>
    </source>
</evidence>
<dbReference type="HOGENOM" id="CLU_1528531_0_0_1"/>
<reference evidence="2" key="2">
    <citation type="submission" date="2025-08" db="UniProtKB">
        <authorList>
            <consortium name="Ensembl"/>
        </authorList>
    </citation>
    <scope>IDENTIFICATION</scope>
</reference>
<evidence type="ECO:0000313" key="2">
    <source>
        <dbReference type="Ensembl" id="ENSCSAVP00000011498.1"/>
    </source>
</evidence>
<dbReference type="GeneTree" id="ENSGT00530000067465"/>
<dbReference type="AlphaFoldDB" id="H2Z1N6"/>
<reference evidence="3" key="1">
    <citation type="submission" date="2003-08" db="EMBL/GenBank/DDBJ databases">
        <authorList>
            <person name="Birren B."/>
            <person name="Nusbaum C."/>
            <person name="Abebe A."/>
            <person name="Abouelleil A."/>
            <person name="Adekoya E."/>
            <person name="Ait-zahra M."/>
            <person name="Allen N."/>
            <person name="Allen T."/>
            <person name="An P."/>
            <person name="Anderson M."/>
            <person name="Anderson S."/>
            <person name="Arachchi H."/>
            <person name="Armbruster J."/>
            <person name="Bachantsang P."/>
            <person name="Baldwin J."/>
            <person name="Barry A."/>
            <person name="Bayul T."/>
            <person name="Blitshsteyn B."/>
            <person name="Bloom T."/>
            <person name="Blye J."/>
            <person name="Boguslavskiy L."/>
            <person name="Borowsky M."/>
            <person name="Boukhgalter B."/>
            <person name="Brunache A."/>
            <person name="Butler J."/>
            <person name="Calixte N."/>
            <person name="Calvo S."/>
            <person name="Camarata J."/>
            <person name="Campo K."/>
            <person name="Chang J."/>
            <person name="Cheshatsang Y."/>
            <person name="Citroen M."/>
            <person name="Collymore A."/>
            <person name="Considine T."/>
            <person name="Cook A."/>
            <person name="Cooke P."/>
            <person name="Corum B."/>
            <person name="Cuomo C."/>
            <person name="David R."/>
            <person name="Dawoe T."/>
            <person name="Degray S."/>
            <person name="Dodge S."/>
            <person name="Dooley K."/>
            <person name="Dorje P."/>
            <person name="Dorjee K."/>
            <person name="Dorris L."/>
            <person name="Duffey N."/>
            <person name="Dupes A."/>
            <person name="Elkins T."/>
            <person name="Engels R."/>
            <person name="Erickson J."/>
            <person name="Farina A."/>
            <person name="Faro S."/>
            <person name="Ferreira P."/>
            <person name="Fischer H."/>
            <person name="Fitzgerald M."/>
            <person name="Foley K."/>
            <person name="Gage D."/>
            <person name="Galagan J."/>
            <person name="Gearin G."/>
            <person name="Gnerre S."/>
            <person name="Gnirke A."/>
            <person name="Goyette A."/>
            <person name="Graham J."/>
            <person name="Grandbois E."/>
            <person name="Gyaltsen K."/>
            <person name="Hafez N."/>
            <person name="Hagopian D."/>
            <person name="Hagos B."/>
            <person name="Hall J."/>
            <person name="Hatcher B."/>
            <person name="Heller A."/>
            <person name="Higgins H."/>
            <person name="Honan T."/>
            <person name="Horn A."/>
            <person name="Houde N."/>
            <person name="Hughes L."/>
            <person name="Hulme W."/>
            <person name="Husby E."/>
            <person name="Iliev I."/>
            <person name="Jaffe D."/>
            <person name="Jones C."/>
            <person name="Kamal M."/>
            <person name="Kamat A."/>
            <person name="Kamvysselis M."/>
            <person name="Karlsson E."/>
            <person name="Kells C."/>
            <person name="Kieu A."/>
            <person name="Kisner P."/>
            <person name="Kodira C."/>
            <person name="Kulbokas E."/>
            <person name="Labutti K."/>
            <person name="Lama D."/>
            <person name="Landers T."/>
            <person name="Leger J."/>
            <person name="Levine S."/>
            <person name="Lewis D."/>
            <person name="Lewis T."/>
            <person name="Lindblad-toh K."/>
            <person name="Liu X."/>
            <person name="Lokyitsang T."/>
            <person name="Lokyitsang Y."/>
            <person name="Lucien O."/>
            <person name="Lui A."/>
            <person name="Ma L.J."/>
            <person name="Mabbitt R."/>
            <person name="Macdonald J."/>
            <person name="Maclean C."/>
            <person name="Major J."/>
            <person name="Manning J."/>
            <person name="Marabella R."/>
            <person name="Maru K."/>
            <person name="Matthews C."/>
            <person name="Mauceli E."/>
            <person name="Mccarthy M."/>
            <person name="Mcdonough S."/>
            <person name="Mcghee T."/>
            <person name="Meldrim J."/>
            <person name="Meneus L."/>
            <person name="Mesirov J."/>
            <person name="Mihalev A."/>
            <person name="Mihova T."/>
            <person name="Mikkelsen T."/>
            <person name="Mlenga V."/>
            <person name="Moru K."/>
            <person name="Mozes J."/>
            <person name="Mulrain L."/>
            <person name="Munson G."/>
            <person name="Naylor J."/>
            <person name="Newes C."/>
            <person name="Nguyen C."/>
            <person name="Nguyen N."/>
            <person name="Nguyen T."/>
            <person name="Nicol R."/>
            <person name="Nielsen C."/>
            <person name="Nizzari M."/>
            <person name="Norbu C."/>
            <person name="Norbu N."/>
            <person name="O'donnell P."/>
            <person name="Okoawo O."/>
            <person name="O'leary S."/>
            <person name="Omotosho B."/>
            <person name="O'neill K."/>
            <person name="Osman S."/>
            <person name="Parker S."/>
            <person name="Perrin D."/>
            <person name="Phunkhang P."/>
            <person name="Piqani B."/>
            <person name="Purcell S."/>
            <person name="Rachupka T."/>
            <person name="Ramasamy U."/>
            <person name="Rameau R."/>
            <person name="Ray V."/>
            <person name="Raymond C."/>
            <person name="Retta R."/>
            <person name="Richardson S."/>
            <person name="Rise C."/>
            <person name="Rodriguez J."/>
            <person name="Rogers J."/>
            <person name="Rogov P."/>
            <person name="Rutman M."/>
            <person name="Schupbach R."/>
            <person name="Seaman C."/>
            <person name="Settipalli S."/>
            <person name="Sharpe T."/>
            <person name="Sheridan J."/>
            <person name="Sherpa N."/>
            <person name="Shi J."/>
            <person name="Smirnov S."/>
            <person name="Smith C."/>
            <person name="Sougnez C."/>
            <person name="Spencer B."/>
            <person name="Stalker J."/>
            <person name="Stange-thomann N."/>
            <person name="Stavropoulos S."/>
            <person name="Stetson K."/>
            <person name="Stone C."/>
            <person name="Stone S."/>
            <person name="Stubbs M."/>
            <person name="Talamas J."/>
            <person name="Tchuinga P."/>
            <person name="Tenzing P."/>
            <person name="Tesfaye S."/>
            <person name="Theodore J."/>
            <person name="Thoulutsang Y."/>
            <person name="Topham K."/>
            <person name="Towey S."/>
            <person name="Tsamla T."/>
            <person name="Tsomo N."/>
            <person name="Vallee D."/>
            <person name="Vassiliev H."/>
            <person name="Venkataraman V."/>
            <person name="Vinson J."/>
            <person name="Vo A."/>
            <person name="Wade C."/>
            <person name="Wang S."/>
            <person name="Wangchuk T."/>
            <person name="Wangdi T."/>
            <person name="Whittaker C."/>
            <person name="Wilkinson J."/>
            <person name="Wu Y."/>
            <person name="Wyman D."/>
            <person name="Yadav S."/>
            <person name="Yang S."/>
            <person name="Yang X."/>
            <person name="Yeager S."/>
            <person name="Yee E."/>
            <person name="Young G."/>
            <person name="Zainoun J."/>
            <person name="Zembeck L."/>
            <person name="Zimmer A."/>
            <person name="Zody M."/>
            <person name="Lander E."/>
        </authorList>
    </citation>
    <scope>NUCLEOTIDE SEQUENCE [LARGE SCALE GENOMIC DNA]</scope>
</reference>
<feature type="region of interest" description="Disordered" evidence="1">
    <location>
        <begin position="129"/>
        <end position="176"/>
    </location>
</feature>
<dbReference type="PANTHER" id="PTHR21119:SF5">
    <property type="entry name" value="C2 DOMAIN-CONTAINING PROTEIN"/>
    <property type="match status" value="1"/>
</dbReference>
<organism evidence="2 3">
    <name type="scientific">Ciona savignyi</name>
    <name type="common">Pacific transparent sea squirt</name>
    <dbReference type="NCBI Taxonomy" id="51511"/>
    <lineage>
        <taxon>Eukaryota</taxon>
        <taxon>Metazoa</taxon>
        <taxon>Chordata</taxon>
        <taxon>Tunicata</taxon>
        <taxon>Ascidiacea</taxon>
        <taxon>Phlebobranchia</taxon>
        <taxon>Cionidae</taxon>
        <taxon>Ciona</taxon>
    </lineage>
</organism>
<protein>
    <recommendedName>
        <fullName evidence="4">C2 NT-type domain-containing protein</fullName>
    </recommendedName>
</protein>
<name>H2Z1N6_CIOSA</name>
<dbReference type="InParanoid" id="H2Z1N6"/>
<reference evidence="2" key="3">
    <citation type="submission" date="2025-09" db="UniProtKB">
        <authorList>
            <consortium name="Ensembl"/>
        </authorList>
    </citation>
    <scope>IDENTIFICATION</scope>
</reference>
<feature type="compositionally biased region" description="Basic and acidic residues" evidence="1">
    <location>
        <begin position="149"/>
        <end position="168"/>
    </location>
</feature>
<sequence>RVREKQLLVKVLKADIVDRYEAGPCQFHLDSPNERKRTQLDDASLNARVSFDLSSRSSQLEITVWPKAASPKSNVDPIGKSTVSVDAIDMEKCNKVAAPLKAVNSDEIIGSLHLEFMVMENAQSNPSLLKRYSFSGPDQKTPMFPDQDLDQKPLMNEEKVAKQSENKSKMSSSPSA</sequence>
<evidence type="ECO:0000313" key="3">
    <source>
        <dbReference type="Proteomes" id="UP000007875"/>
    </source>
</evidence>
<dbReference type="PANTHER" id="PTHR21119">
    <property type="entry name" value="C2 DOMAIN-CONTAINING PROTEIN"/>
    <property type="match status" value="1"/>
</dbReference>
<evidence type="ECO:0000256" key="1">
    <source>
        <dbReference type="SAM" id="MobiDB-lite"/>
    </source>
</evidence>
<keyword evidence="3" id="KW-1185">Reference proteome</keyword>
<dbReference type="InterPro" id="IPR039934">
    <property type="entry name" value="C2CD2/C2CD2L"/>
</dbReference>
<dbReference type="Proteomes" id="UP000007875">
    <property type="component" value="Unassembled WGS sequence"/>
</dbReference>
<proteinExistence type="predicted"/>
<dbReference type="Ensembl" id="ENSCSAVT00000011631.1">
    <property type="protein sequence ID" value="ENSCSAVP00000011498.1"/>
    <property type="gene ID" value="ENSCSAVG00000006737.1"/>
</dbReference>